<dbReference type="InterPro" id="IPR005002">
    <property type="entry name" value="PMM"/>
</dbReference>
<evidence type="ECO:0000256" key="13">
    <source>
        <dbReference type="RuleBase" id="RU361118"/>
    </source>
</evidence>
<dbReference type="eggNOG" id="KOG3189">
    <property type="taxonomic scope" value="Eukaryota"/>
</dbReference>
<evidence type="ECO:0000256" key="8">
    <source>
        <dbReference type="ARBA" id="ARBA00022842"/>
    </source>
</evidence>
<feature type="binding site" evidence="11">
    <location>
        <position position="33"/>
    </location>
    <ligand>
        <name>alpha-D-mannose 1-phosphate</name>
        <dbReference type="ChEBI" id="CHEBI:58409"/>
    </ligand>
</feature>
<keyword evidence="7 12" id="KW-0479">Metal-binding</keyword>
<dbReference type="InterPro" id="IPR006379">
    <property type="entry name" value="HAD-SF_hydro_IIB"/>
</dbReference>
<dbReference type="GO" id="GO:0046872">
    <property type="term" value="F:metal ion binding"/>
    <property type="evidence" value="ECO:0007669"/>
    <property type="project" value="UniProtKB-KW"/>
</dbReference>
<organism evidence="14 15">
    <name type="scientific">Macrophomina phaseolina (strain MS6)</name>
    <name type="common">Charcoal rot fungus</name>
    <dbReference type="NCBI Taxonomy" id="1126212"/>
    <lineage>
        <taxon>Eukaryota</taxon>
        <taxon>Fungi</taxon>
        <taxon>Dikarya</taxon>
        <taxon>Ascomycota</taxon>
        <taxon>Pezizomycotina</taxon>
        <taxon>Dothideomycetes</taxon>
        <taxon>Dothideomycetes incertae sedis</taxon>
        <taxon>Botryosphaeriales</taxon>
        <taxon>Botryosphaeriaceae</taxon>
        <taxon>Macrophomina</taxon>
    </lineage>
</organism>
<sequence>MAQAASVYPPLNQRPIKNTIVLFDVDGTLTPARRFEALTKTILLRPLQTVSPEMLQLLSELRHKVAIGFVGGSDLVKQQEQLGTQAISVSTLFDFCFAENGLTAIRLGVPLASASFVGWLGEERYKQLANFCLRYIADLDIPVKRGTFVEFRNGMVNVSPIGRNASVEERNEFERYDKVHGVRAKFVDALRERFADFGLTFSVGGQISFDVFPKGWDKRYCLQHVENEKNLPDGVEYTQIHFFGDKTYEGGNDYEIYEDPRTIGHSVTCPEDTMAELKKLFF</sequence>
<evidence type="ECO:0000256" key="6">
    <source>
        <dbReference type="ARBA" id="ARBA00022490"/>
    </source>
</evidence>
<feature type="binding site" evidence="11">
    <location>
        <position position="208"/>
    </location>
    <ligand>
        <name>alpha-D-mannose 1-phosphate</name>
        <dbReference type="ChEBI" id="CHEBI:58409"/>
    </ligand>
</feature>
<feature type="binding site" evidence="12">
    <location>
        <position position="259"/>
    </location>
    <ligand>
        <name>Mg(2+)</name>
        <dbReference type="ChEBI" id="CHEBI:18420"/>
        <label>1</label>
    </ligand>
</feature>
<dbReference type="CDD" id="cd02585">
    <property type="entry name" value="HAD_PMM"/>
    <property type="match status" value="1"/>
</dbReference>
<dbReference type="Pfam" id="PF03332">
    <property type="entry name" value="PMM"/>
    <property type="match status" value="1"/>
</dbReference>
<feature type="binding site" evidence="12">
    <location>
        <position position="245"/>
    </location>
    <ligand>
        <name>Mg(2+)</name>
        <dbReference type="ChEBI" id="CHEBI:18420"/>
        <label>1</label>
    </ligand>
</feature>
<comment type="similarity">
    <text evidence="3 13">Belongs to the eukaryotic PMM family.</text>
</comment>
<evidence type="ECO:0000256" key="3">
    <source>
        <dbReference type="ARBA" id="ARBA00009736"/>
    </source>
</evidence>
<dbReference type="SFLD" id="SFLDG01140">
    <property type="entry name" value="C2.B:_Phosphomannomutase_and_P"/>
    <property type="match status" value="1"/>
</dbReference>
<dbReference type="Proteomes" id="UP000007129">
    <property type="component" value="Unassembled WGS sequence"/>
</dbReference>
<dbReference type="FunFam" id="3.30.1240.20:FF:000001">
    <property type="entry name" value="Phosphomannomutase"/>
    <property type="match status" value="1"/>
</dbReference>
<feature type="binding site" evidence="11">
    <location>
        <position position="210"/>
    </location>
    <ligand>
        <name>alpha-D-mannose 1-phosphate</name>
        <dbReference type="ChEBI" id="CHEBI:58409"/>
    </ligand>
</feature>
<dbReference type="Gene3D" id="3.40.50.1000">
    <property type="entry name" value="HAD superfamily/HAD-like"/>
    <property type="match status" value="1"/>
</dbReference>
<name>K2RWV5_MACPH</name>
<evidence type="ECO:0000256" key="12">
    <source>
        <dbReference type="PIRSR" id="PIRSR605002-3"/>
    </source>
</evidence>
<evidence type="ECO:0000256" key="7">
    <source>
        <dbReference type="ARBA" id="ARBA00022723"/>
    </source>
</evidence>
<feature type="binding site" evidence="11">
    <location>
        <position position="163"/>
    </location>
    <ligand>
        <name>alpha-D-mannose 1-phosphate</name>
        <dbReference type="ChEBI" id="CHEBI:58409"/>
    </ligand>
</feature>
<dbReference type="Gene3D" id="3.30.1240.20">
    <property type="match status" value="1"/>
</dbReference>
<feature type="binding site" evidence="11">
    <location>
        <position position="170"/>
    </location>
    <ligand>
        <name>alpha-D-mannose 1-phosphate</name>
        <dbReference type="ChEBI" id="CHEBI:58409"/>
    </ligand>
</feature>
<dbReference type="FunCoup" id="K2RWV5">
    <property type="interactions" value="695"/>
</dbReference>
<feature type="binding site" evidence="11">
    <location>
        <position position="152"/>
    </location>
    <ligand>
        <name>alpha-D-mannose 1-phosphate</name>
        <dbReference type="ChEBI" id="CHEBI:58409"/>
    </ligand>
</feature>
<comment type="caution">
    <text evidence="14">The sequence shown here is derived from an EMBL/GenBank/DDBJ whole genome shotgun (WGS) entry which is preliminary data.</text>
</comment>
<feature type="active site" description="Proton donor/acceptor" evidence="10">
    <location>
        <position position="26"/>
    </location>
</feature>
<comment type="catalytic activity">
    <reaction evidence="13">
        <text>alpha-D-mannose 1-phosphate = D-mannose 6-phosphate</text>
        <dbReference type="Rhea" id="RHEA:11140"/>
        <dbReference type="ChEBI" id="CHEBI:58409"/>
        <dbReference type="ChEBI" id="CHEBI:58735"/>
        <dbReference type="EC" id="5.4.2.8"/>
    </reaction>
</comment>
<evidence type="ECO:0000256" key="9">
    <source>
        <dbReference type="ARBA" id="ARBA00023235"/>
    </source>
</evidence>
<dbReference type="GO" id="GO:0009298">
    <property type="term" value="P:GDP-mannose biosynthetic process"/>
    <property type="evidence" value="ECO:0007669"/>
    <property type="project" value="UniProtKB-UniPathway"/>
</dbReference>
<dbReference type="GO" id="GO:0005829">
    <property type="term" value="C:cytosol"/>
    <property type="evidence" value="ECO:0007669"/>
    <property type="project" value="TreeGrafter"/>
</dbReference>
<evidence type="ECO:0000256" key="4">
    <source>
        <dbReference type="ARBA" id="ARBA00011738"/>
    </source>
</evidence>
<dbReference type="SFLD" id="SFLDS00003">
    <property type="entry name" value="Haloacid_Dehalogenase"/>
    <property type="match status" value="1"/>
</dbReference>
<evidence type="ECO:0000256" key="5">
    <source>
        <dbReference type="ARBA" id="ARBA00012730"/>
    </source>
</evidence>
<dbReference type="PANTHER" id="PTHR10466">
    <property type="entry name" value="PHOSPHOMANNOMUTASE"/>
    <property type="match status" value="1"/>
</dbReference>
<comment type="cofactor">
    <cofactor evidence="12">
        <name>Mg(2+)</name>
        <dbReference type="ChEBI" id="CHEBI:18420"/>
    </cofactor>
</comment>
<dbReference type="SFLD" id="SFLDG01143">
    <property type="entry name" value="C2.B.3:_Phosphomannomutase_Lik"/>
    <property type="match status" value="1"/>
</dbReference>
<dbReference type="InParanoid" id="K2RWV5"/>
<proteinExistence type="inferred from homology"/>
<evidence type="ECO:0000313" key="14">
    <source>
        <dbReference type="EMBL" id="EKG14674.1"/>
    </source>
</evidence>
<dbReference type="InterPro" id="IPR023214">
    <property type="entry name" value="HAD_sf"/>
</dbReference>
<evidence type="ECO:0000256" key="10">
    <source>
        <dbReference type="PIRSR" id="PIRSR605002-1"/>
    </source>
</evidence>
<dbReference type="SUPFAM" id="SSF56784">
    <property type="entry name" value="HAD-like"/>
    <property type="match status" value="1"/>
</dbReference>
<feature type="binding site" evidence="12">
    <location>
        <position position="26"/>
    </location>
    <ligand>
        <name>Mg(2+)</name>
        <dbReference type="ChEBI" id="CHEBI:18420"/>
        <label>1</label>
    </ligand>
</feature>
<evidence type="ECO:0000256" key="11">
    <source>
        <dbReference type="PIRSR" id="PIRSR605002-2"/>
    </source>
</evidence>
<dbReference type="InterPro" id="IPR043169">
    <property type="entry name" value="PMM_cap"/>
</dbReference>
<gene>
    <name evidence="14" type="ORF">MPH_08147</name>
</gene>
<evidence type="ECO:0000313" key="15">
    <source>
        <dbReference type="Proteomes" id="UP000007129"/>
    </source>
</evidence>
<keyword evidence="8 12" id="KW-0460">Magnesium</keyword>
<dbReference type="EMBL" id="AHHD01000338">
    <property type="protein sequence ID" value="EKG14674.1"/>
    <property type="molecule type" value="Genomic_DNA"/>
</dbReference>
<comment type="pathway">
    <text evidence="2 13">Nucleotide-sugar biosynthesis; GDP-alpha-D-mannose biosynthesis; alpha-D-mannose 1-phosphate from D-fructose 6-phosphate: step 2/2.</text>
</comment>
<protein>
    <recommendedName>
        <fullName evidence="5 13">Phosphomannomutase</fullName>
        <ecNumber evidence="5 13">5.4.2.8</ecNumber>
    </recommendedName>
</protein>
<comment type="subunit">
    <text evidence="4 13">Homodimer.</text>
</comment>
<dbReference type="GO" id="GO:0006487">
    <property type="term" value="P:protein N-linked glycosylation"/>
    <property type="evidence" value="ECO:0007669"/>
    <property type="project" value="TreeGrafter"/>
</dbReference>
<feature type="binding site" evidence="12">
    <location>
        <position position="262"/>
    </location>
    <ligand>
        <name>Mg(2+)</name>
        <dbReference type="ChEBI" id="CHEBI:18420"/>
        <label>1</label>
    </ligand>
</feature>
<dbReference type="GO" id="GO:0006013">
    <property type="term" value="P:mannose metabolic process"/>
    <property type="evidence" value="ECO:0007669"/>
    <property type="project" value="TreeGrafter"/>
</dbReference>
<dbReference type="EC" id="5.4.2.8" evidence="5 13"/>
<dbReference type="GO" id="GO:0004615">
    <property type="term" value="F:phosphomannomutase activity"/>
    <property type="evidence" value="ECO:0007669"/>
    <property type="project" value="UniProtKB-EC"/>
</dbReference>
<feature type="binding site" evidence="12">
    <location>
        <position position="257"/>
    </location>
    <ligand>
        <name>Mg(2+)</name>
        <dbReference type="ChEBI" id="CHEBI:18420"/>
        <label>1</label>
    </ligand>
</feature>
<feature type="binding site" evidence="12">
    <location>
        <position position="24"/>
    </location>
    <ligand>
        <name>Mg(2+)</name>
        <dbReference type="ChEBI" id="CHEBI:18420"/>
        <label>1</label>
    </ligand>
</feature>
<reference evidence="14 15" key="1">
    <citation type="journal article" date="2012" name="BMC Genomics">
        <title>Tools to kill: Genome of one of the most destructive plant pathogenic fungi Macrophomina phaseolina.</title>
        <authorList>
            <person name="Islam M.S."/>
            <person name="Haque M.S."/>
            <person name="Islam M.M."/>
            <person name="Emdad E.M."/>
            <person name="Halim A."/>
            <person name="Hossen Q.M.M."/>
            <person name="Hossain M.Z."/>
            <person name="Ahmed B."/>
            <person name="Rahim S."/>
            <person name="Rahman M.S."/>
            <person name="Alam M.M."/>
            <person name="Hou S."/>
            <person name="Wan X."/>
            <person name="Saito J.A."/>
            <person name="Alam M."/>
        </authorList>
    </citation>
    <scope>NUCLEOTIDE SEQUENCE [LARGE SCALE GENOMIC DNA]</scope>
    <source>
        <strain evidence="14 15">MS6</strain>
    </source>
</reference>
<dbReference type="NCBIfam" id="TIGR01484">
    <property type="entry name" value="HAD-SF-IIB"/>
    <property type="match status" value="1"/>
</dbReference>
<dbReference type="STRING" id="1126212.K2RWV5"/>
<dbReference type="HOGENOM" id="CLU_065642_0_1_1"/>
<dbReference type="SFLD" id="SFLDF00445">
    <property type="entry name" value="alpha-phosphomannomutase"/>
    <property type="match status" value="1"/>
</dbReference>
<comment type="subcellular location">
    <subcellularLocation>
        <location evidence="1 13">Cytoplasm</location>
    </subcellularLocation>
</comment>
<keyword evidence="9 13" id="KW-0413">Isomerase</keyword>
<dbReference type="OrthoDB" id="10264771at2759"/>
<dbReference type="VEuPathDB" id="FungiDB:MPH_08147"/>
<evidence type="ECO:0000256" key="2">
    <source>
        <dbReference type="ARBA" id="ARBA00004699"/>
    </source>
</evidence>
<dbReference type="InterPro" id="IPR036412">
    <property type="entry name" value="HAD-like_sf"/>
</dbReference>
<dbReference type="AlphaFoldDB" id="K2RWV5"/>
<feature type="active site" description="Nucleophile" evidence="10">
    <location>
        <position position="24"/>
    </location>
</feature>
<evidence type="ECO:0000256" key="1">
    <source>
        <dbReference type="ARBA" id="ARBA00004496"/>
    </source>
</evidence>
<accession>K2RWV5</accession>
<keyword evidence="6 13" id="KW-0963">Cytoplasm</keyword>
<comment type="function">
    <text evidence="13">Involved in the synthesis of the GDP-mannose and dolichol-phosphate-mannose required for a number of critical mannosyl transfer reactions.</text>
</comment>
<dbReference type="PANTHER" id="PTHR10466:SF0">
    <property type="entry name" value="PHOSPHOMANNOMUTASE"/>
    <property type="match status" value="1"/>
</dbReference>
<dbReference type="UniPathway" id="UPA00126">
    <property type="reaction ID" value="UER00424"/>
</dbReference>